<proteinExistence type="predicted"/>
<evidence type="ECO:0008006" key="4">
    <source>
        <dbReference type="Google" id="ProtNLM"/>
    </source>
</evidence>
<accession>A0A1U9NPG9</accession>
<name>A0A1U9NPG9_9BACT</name>
<reference evidence="3" key="1">
    <citation type="submission" date="2017-02" db="EMBL/GenBank/DDBJ databases">
        <title>Comparative genomics and description of representatives of a novel lineage of planctomycetes thriving in anoxic sediments.</title>
        <authorList>
            <person name="Spring S."/>
            <person name="Bunk B."/>
            <person name="Sproer C."/>
        </authorList>
    </citation>
    <scope>NUCLEOTIDE SEQUENCE [LARGE SCALE GENOMIC DNA]</scope>
    <source>
        <strain evidence="3">ST-NAGAB-D1</strain>
    </source>
</reference>
<keyword evidence="1" id="KW-0732">Signal</keyword>
<protein>
    <recommendedName>
        <fullName evidence="4">Ig-like domain-containing protein</fullName>
    </recommendedName>
</protein>
<dbReference type="STRING" id="1936003.STSP2_03010"/>
<keyword evidence="3" id="KW-1185">Reference proteome</keyword>
<evidence type="ECO:0000313" key="2">
    <source>
        <dbReference type="EMBL" id="AQT69813.1"/>
    </source>
</evidence>
<evidence type="ECO:0000313" key="3">
    <source>
        <dbReference type="Proteomes" id="UP000189674"/>
    </source>
</evidence>
<dbReference type="SUPFAM" id="SSF49299">
    <property type="entry name" value="PKD domain"/>
    <property type="match status" value="1"/>
</dbReference>
<dbReference type="RefSeq" id="WP_146663463.1">
    <property type="nucleotide sequence ID" value="NZ_CP019791.1"/>
</dbReference>
<feature type="chain" id="PRO_5013182903" description="Ig-like domain-containing protein" evidence="1">
    <location>
        <begin position="22"/>
        <end position="510"/>
    </location>
</feature>
<organism evidence="2 3">
    <name type="scientific">Anaerohalosphaera lusitana</name>
    <dbReference type="NCBI Taxonomy" id="1936003"/>
    <lineage>
        <taxon>Bacteria</taxon>
        <taxon>Pseudomonadati</taxon>
        <taxon>Planctomycetota</taxon>
        <taxon>Phycisphaerae</taxon>
        <taxon>Sedimentisphaerales</taxon>
        <taxon>Anaerohalosphaeraceae</taxon>
        <taxon>Anaerohalosphaera</taxon>
    </lineage>
</organism>
<dbReference type="Proteomes" id="UP000189674">
    <property type="component" value="Chromosome"/>
</dbReference>
<evidence type="ECO:0000256" key="1">
    <source>
        <dbReference type="SAM" id="SignalP"/>
    </source>
</evidence>
<gene>
    <name evidence="2" type="ORF">STSP2_03010</name>
</gene>
<dbReference type="OrthoDB" id="258228at2"/>
<dbReference type="InterPro" id="IPR035986">
    <property type="entry name" value="PKD_dom_sf"/>
</dbReference>
<dbReference type="InterPro" id="IPR013783">
    <property type="entry name" value="Ig-like_fold"/>
</dbReference>
<dbReference type="EMBL" id="CP019791">
    <property type="protein sequence ID" value="AQT69813.1"/>
    <property type="molecule type" value="Genomic_DNA"/>
</dbReference>
<dbReference type="Gene3D" id="2.60.40.10">
    <property type="entry name" value="Immunoglobulins"/>
    <property type="match status" value="1"/>
</dbReference>
<dbReference type="AlphaFoldDB" id="A0A1U9NPG9"/>
<dbReference type="KEGG" id="alus:STSP2_03010"/>
<sequence length="510" mass="54304" precursor="true">MRREVVMCLAAILLMGGFAAANTVWDPESNPDPDAIVNGTANWDVAENWSNGLPGDIDQKPVFNDAGAAVECQVTTDTLTFSSNLVIGDGGDAGILRVMDGGVITKTGGSWCAIAYNAGGTMIVEEGGQVLLDSHLWFGMNAGAVGELILDGGFVDVDDAMDLGRGGGTGLITINNGTLRMRYYPDDFDSETSVCDIKFGTLAIENNYATPPSKLWSRIDAGTIVGFGGLGTLNVERVDGLTLVTATSPMQPSPAYGESLLIDENTTTMLDLNWTNLDPNTPGDDVYVDVWFGTDPNKLDNQVYSQKVTAGQNTTTVQVPVEVIGTPPTKYYWQVDSYIYGADKINEENMIEGELFEFEVTDDAPPTVVIETPDTVTWVGEPVQLDATITDTGGSTQYIEWTASDASVSFSLDNTVEDPVVTAAAAAGEVTLTCTVWDELNGIEEANSDSIILHVAEDACAAAEVIGVAADYPMDVAEPFCVVDLNDLAAICADWLTDYELTEPTVIPQN</sequence>
<feature type="signal peptide" evidence="1">
    <location>
        <begin position="1"/>
        <end position="21"/>
    </location>
</feature>